<dbReference type="GO" id="GO:0005886">
    <property type="term" value="C:plasma membrane"/>
    <property type="evidence" value="ECO:0007669"/>
    <property type="project" value="TreeGrafter"/>
</dbReference>
<accession>A0A553PDL9</accession>
<dbReference type="AlphaFoldDB" id="A0A553PDL9"/>
<dbReference type="GO" id="GO:0006751">
    <property type="term" value="P:glutathione catabolic process"/>
    <property type="evidence" value="ECO:0007669"/>
    <property type="project" value="InterPro"/>
</dbReference>
<organism evidence="5 6">
    <name type="scientific">Tigriopus californicus</name>
    <name type="common">Marine copepod</name>
    <dbReference type="NCBI Taxonomy" id="6832"/>
    <lineage>
        <taxon>Eukaryota</taxon>
        <taxon>Metazoa</taxon>
        <taxon>Ecdysozoa</taxon>
        <taxon>Arthropoda</taxon>
        <taxon>Crustacea</taxon>
        <taxon>Multicrustacea</taxon>
        <taxon>Hexanauplia</taxon>
        <taxon>Copepoda</taxon>
        <taxon>Harpacticoida</taxon>
        <taxon>Harpacticidae</taxon>
        <taxon>Tigriopus</taxon>
    </lineage>
</organism>
<dbReference type="Gene3D" id="1.10.246.130">
    <property type="match status" value="1"/>
</dbReference>
<reference evidence="5 6" key="1">
    <citation type="journal article" date="2018" name="Nat. Ecol. Evol.">
        <title>Genomic signatures of mitonuclear coevolution across populations of Tigriopus californicus.</title>
        <authorList>
            <person name="Barreto F.S."/>
            <person name="Watson E.T."/>
            <person name="Lima T.G."/>
            <person name="Willett C.S."/>
            <person name="Edmands S."/>
            <person name="Li W."/>
            <person name="Burton R.S."/>
        </authorList>
    </citation>
    <scope>NUCLEOTIDE SEQUENCE [LARGE SCALE GENOMIC DNA]</scope>
    <source>
        <strain evidence="5 6">San Diego</strain>
    </source>
</reference>
<keyword evidence="1" id="KW-0800">Toxin</keyword>
<evidence type="ECO:0000256" key="2">
    <source>
        <dbReference type="PIRSR" id="PIRSR600101-1"/>
    </source>
</evidence>
<name>A0A553PDL9_TIGCA</name>
<evidence type="ECO:0000313" key="6">
    <source>
        <dbReference type="Proteomes" id="UP000318571"/>
    </source>
</evidence>
<evidence type="ECO:0000256" key="3">
    <source>
        <dbReference type="PIRSR" id="PIRSR600101-2"/>
    </source>
</evidence>
<keyword evidence="1" id="KW-1202">Platelet aggregation activating toxin</keyword>
<dbReference type="EMBL" id="VCGU01000005">
    <property type="protein sequence ID" value="TRY75769.1"/>
    <property type="molecule type" value="Genomic_DNA"/>
</dbReference>
<evidence type="ECO:0000256" key="4">
    <source>
        <dbReference type="SAM" id="Phobius"/>
    </source>
</evidence>
<dbReference type="OMA" id="THETAYY"/>
<comment type="caution">
    <text evidence="5">The sequence shown here is derived from an EMBL/GenBank/DDBJ whole genome shotgun (WGS) entry which is preliminary data.</text>
</comment>
<keyword evidence="4" id="KW-0812">Transmembrane</keyword>
<feature type="binding site" evidence="3">
    <location>
        <begin position="418"/>
        <end position="420"/>
    </location>
    <ligand>
        <name>L-glutamate</name>
        <dbReference type="ChEBI" id="CHEBI:29985"/>
    </ligand>
</feature>
<feature type="binding site" evidence="3">
    <location>
        <position position="455"/>
    </location>
    <ligand>
        <name>L-glutamate</name>
        <dbReference type="ChEBI" id="CHEBI:29985"/>
    </ligand>
</feature>
<dbReference type="PRINTS" id="PR01210">
    <property type="entry name" value="GGTRANSPTASE"/>
</dbReference>
<gene>
    <name evidence="5" type="ORF">TCAL_12699</name>
</gene>
<feature type="binding site" evidence="3">
    <location>
        <position position="506"/>
    </location>
    <ligand>
        <name>L-glutamate</name>
        <dbReference type="ChEBI" id="CHEBI:29985"/>
    </ligand>
</feature>
<proteinExistence type="predicted"/>
<dbReference type="InterPro" id="IPR000101">
    <property type="entry name" value="GGT_peptidase"/>
</dbReference>
<dbReference type="STRING" id="6832.A0A553PDL9"/>
<evidence type="ECO:0000256" key="1">
    <source>
        <dbReference type="ARBA" id="ARBA00084097"/>
    </source>
</evidence>
<feature type="active site" description="Nucleophile" evidence="2">
    <location>
        <position position="400"/>
    </location>
</feature>
<dbReference type="Pfam" id="PF01019">
    <property type="entry name" value="G_glu_transpept"/>
    <property type="match status" value="1"/>
</dbReference>
<evidence type="ECO:0008006" key="7">
    <source>
        <dbReference type="Google" id="ProtNLM"/>
    </source>
</evidence>
<dbReference type="InterPro" id="IPR029055">
    <property type="entry name" value="Ntn_hydrolases_N"/>
</dbReference>
<protein>
    <recommendedName>
        <fullName evidence="7">Gamma-glutamyltransferase</fullName>
    </recommendedName>
</protein>
<feature type="binding site" evidence="3">
    <location>
        <begin position="483"/>
        <end position="484"/>
    </location>
    <ligand>
        <name>L-glutamate</name>
        <dbReference type="ChEBI" id="CHEBI:29985"/>
    </ligand>
</feature>
<feature type="transmembrane region" description="Helical" evidence="4">
    <location>
        <begin position="9"/>
        <end position="30"/>
    </location>
</feature>
<dbReference type="InterPro" id="IPR043138">
    <property type="entry name" value="GGT_lsub"/>
</dbReference>
<sequence>MLSKSPKSLFVGLSIAFGLSTLGLIVFLIVREVSISEWLSAEKLTLYQSNHDDRPLHWHKSHYRFENPDHPLGIYSNAAIGIDAPLCAGIAKDVLKRNGTAVDAAIAALFCDGVVHPASMGLGGGFIMTIFIKSENKVYSLMARETAPQNAFETMFVNDSYAARKGALAVAVPGELLGYEEAKKRFGNPDITWASLIEPSIQLCEQGVPLSETLSHYFKKDYVQDYLRSNEALRKFAEKGAKELYGGDTGRKLVGDLKKLGGILELDDLINYKVKWEEPTKIHLERGNLSVFSSPPPASGAILMGILGTLDHLNMTQEEASSVKSYQKFVETLKFAFAQRTFMADWNSPKHSTQIQALVQYLASEKFGRETKIKIQDDWTSPDPFYYGIDQSTGTEDHGTSHLSILASNGDAVSVTSTVNWAFGCGKEGVVNVAALQFRILSESTGMIMNNEMDDFSIPGVANGAGLAPSEANFIQPGSRPVSSMVPTIILDSSNNVRLVIGAAGGPKIITATAFSILQNEWFGRNIKDAINQPRLHHQLIPMRVAFEPNLHSSVVDYLKTSGHEMSEVGPESYLGNVVGVARNEAILTVYADQRKSGSIAGY</sequence>
<dbReference type="Proteomes" id="UP000318571">
    <property type="component" value="Chromosome 2"/>
</dbReference>
<dbReference type="PANTHER" id="PTHR11686">
    <property type="entry name" value="GAMMA GLUTAMYL TRANSPEPTIDASE"/>
    <property type="match status" value="1"/>
</dbReference>
<keyword evidence="6" id="KW-1185">Reference proteome</keyword>
<feature type="binding site" evidence="3">
    <location>
        <position position="144"/>
    </location>
    <ligand>
        <name>L-glutamate</name>
        <dbReference type="ChEBI" id="CHEBI:29985"/>
    </ligand>
</feature>
<keyword evidence="1" id="KW-1199">Hemostasis impairing toxin</keyword>
<dbReference type="FunFam" id="3.60.20.40:FF:000001">
    <property type="entry name" value="Gamma-glutamyltranspeptidase 1"/>
    <property type="match status" value="1"/>
</dbReference>
<dbReference type="SUPFAM" id="SSF56235">
    <property type="entry name" value="N-terminal nucleophile aminohydrolases (Ntn hydrolases)"/>
    <property type="match status" value="1"/>
</dbReference>
<keyword evidence="4" id="KW-1133">Transmembrane helix</keyword>
<keyword evidence="4" id="KW-0472">Membrane</keyword>
<dbReference type="PANTHER" id="PTHR11686:SF9">
    <property type="entry name" value="RE13973P"/>
    <property type="match status" value="1"/>
</dbReference>
<evidence type="ECO:0000313" key="5">
    <source>
        <dbReference type="EMBL" id="TRY75769.1"/>
    </source>
</evidence>
<dbReference type="Gene3D" id="3.60.20.40">
    <property type="match status" value="1"/>
</dbReference>
<dbReference type="InterPro" id="IPR043137">
    <property type="entry name" value="GGT_ssub_C"/>
</dbReference>
<dbReference type="GO" id="GO:0036374">
    <property type="term" value="F:glutathione hydrolase activity"/>
    <property type="evidence" value="ECO:0007669"/>
    <property type="project" value="InterPro"/>
</dbReference>